<dbReference type="AlphaFoldDB" id="A0A2W5H951"/>
<accession>A0A2W5H951</accession>
<evidence type="ECO:0000313" key="2">
    <source>
        <dbReference type="EMBL" id="PZP54596.1"/>
    </source>
</evidence>
<proteinExistence type="predicted"/>
<gene>
    <name evidence="2" type="ORF">DI586_09405</name>
</gene>
<feature type="signal peptide" evidence="1">
    <location>
        <begin position="1"/>
        <end position="23"/>
    </location>
</feature>
<evidence type="ECO:0000256" key="1">
    <source>
        <dbReference type="SAM" id="SignalP"/>
    </source>
</evidence>
<evidence type="ECO:0000313" key="3">
    <source>
        <dbReference type="Proteomes" id="UP000249739"/>
    </source>
</evidence>
<dbReference type="EMBL" id="QFOT01000124">
    <property type="protein sequence ID" value="PZP54596.1"/>
    <property type="molecule type" value="Genomic_DNA"/>
</dbReference>
<name>A0A2W5H951_9BACT</name>
<reference evidence="2 3" key="1">
    <citation type="submission" date="2017-08" db="EMBL/GenBank/DDBJ databases">
        <title>Infants hospitalized years apart are colonized by the same room-sourced microbial strains.</title>
        <authorList>
            <person name="Brooks B."/>
            <person name="Olm M.R."/>
            <person name="Firek B.A."/>
            <person name="Baker R."/>
            <person name="Thomas B.C."/>
            <person name="Morowitz M.J."/>
            <person name="Banfield J.F."/>
        </authorList>
    </citation>
    <scope>NUCLEOTIDE SEQUENCE [LARGE SCALE GENOMIC DNA]</scope>
    <source>
        <strain evidence="2">S2_006_000_R2_64</strain>
    </source>
</reference>
<feature type="chain" id="PRO_5016136219" description="DUF922 domain-containing protein" evidence="1">
    <location>
        <begin position="24"/>
        <end position="231"/>
    </location>
</feature>
<dbReference type="Proteomes" id="UP000249739">
    <property type="component" value="Unassembled WGS sequence"/>
</dbReference>
<comment type="caution">
    <text evidence="2">The sequence shown here is derived from an EMBL/GenBank/DDBJ whole genome shotgun (WGS) entry which is preliminary data.</text>
</comment>
<organism evidence="2 3">
    <name type="scientific">Micavibrio aeruginosavorus</name>
    <dbReference type="NCBI Taxonomy" id="349221"/>
    <lineage>
        <taxon>Bacteria</taxon>
        <taxon>Pseudomonadati</taxon>
        <taxon>Bdellovibrionota</taxon>
        <taxon>Bdellovibrionia</taxon>
        <taxon>Bdellovibrionales</taxon>
        <taxon>Pseudobdellovibrionaceae</taxon>
        <taxon>Micavibrio</taxon>
    </lineage>
</organism>
<protein>
    <recommendedName>
        <fullName evidence="4">DUF922 domain-containing protein</fullName>
    </recommendedName>
</protein>
<keyword evidence="1" id="KW-0732">Signal</keyword>
<sequence>MRGAIFHILICFLLVAVSATANAESWCQPKVTPTINVKTDTNRIKWVFNKSQKDLNQKDIDTVNPYGNSVITDVGGLMHGGIKMQQRMEFGTLTNPNVNETCMFYNSVDASFHIYPTIYIAREYPQGSCMHNAIRAHELQHVNIDRQIVNKYALLVGNAIKSEINRQFTYGPVPSSNRNAIQAQMRQRMEGILRQHSTAMDAERRKLQQDLDSLSEYERVNHLCDGNVKRY</sequence>
<evidence type="ECO:0008006" key="4">
    <source>
        <dbReference type="Google" id="ProtNLM"/>
    </source>
</evidence>